<keyword evidence="4" id="KW-1185">Reference proteome</keyword>
<evidence type="ECO:0000256" key="1">
    <source>
        <dbReference type="ARBA" id="ARBA00022729"/>
    </source>
</evidence>
<feature type="signal peptide" evidence="2">
    <location>
        <begin position="1"/>
        <end position="19"/>
    </location>
</feature>
<dbReference type="EMBL" id="JANVFO010000052">
    <property type="protein sequence ID" value="KAJ3723613.1"/>
    <property type="molecule type" value="Genomic_DNA"/>
</dbReference>
<comment type="caution">
    <text evidence="3">The sequence shown here is derived from an EMBL/GenBank/DDBJ whole genome shotgun (WGS) entry which is preliminary data.</text>
</comment>
<evidence type="ECO:0000313" key="3">
    <source>
        <dbReference type="EMBL" id="KAJ3723613.1"/>
    </source>
</evidence>
<protein>
    <submittedName>
        <fullName evidence="3">Plant expansin</fullName>
    </submittedName>
</protein>
<dbReference type="SUPFAM" id="SSF50685">
    <property type="entry name" value="Barwin-like endoglucanases"/>
    <property type="match status" value="1"/>
</dbReference>
<dbReference type="AlphaFoldDB" id="A0AA38JD38"/>
<feature type="chain" id="PRO_5041216788" evidence="2">
    <location>
        <begin position="20"/>
        <end position="147"/>
    </location>
</feature>
<sequence length="147" mass="15913">MFNKSLLFIALSFIALIQAIPLLRRTVYTGDGKSDYQKSLRYYTQRTYYTPGLGACGLVNDVTQMVVAIGYEAFDSFPGATANPNLNPICGKKVTASYGGHSVTVEIVDRCTGCAGEFDLDFSLSAFSVLANPAVGRLEGVTWEYVA</sequence>
<evidence type="ECO:0000256" key="2">
    <source>
        <dbReference type="SAM" id="SignalP"/>
    </source>
</evidence>
<dbReference type="Proteomes" id="UP001176059">
    <property type="component" value="Unassembled WGS sequence"/>
</dbReference>
<reference evidence="3" key="1">
    <citation type="submission" date="2022-08" db="EMBL/GenBank/DDBJ databases">
        <authorList>
            <consortium name="DOE Joint Genome Institute"/>
            <person name="Min B."/>
            <person name="Sierra-Patev S."/>
            <person name="Naranjo-Ortiz M."/>
            <person name="Looney B."/>
            <person name="Konkel Z."/>
            <person name="Slot J.C."/>
            <person name="Sakamoto Y."/>
            <person name="Steenwyk J.L."/>
            <person name="Rokas A."/>
            <person name="Carro J."/>
            <person name="Camarero S."/>
            <person name="Ferreira P."/>
            <person name="Molpeceres G."/>
            <person name="Ruiz-duenas F.J."/>
            <person name="Serrano A."/>
            <person name="Henrissat B."/>
            <person name="Drula E."/>
            <person name="Hughes K.W."/>
            <person name="Mata J.L."/>
            <person name="Ishikawa N.K."/>
            <person name="Vargas-Isla R."/>
            <person name="Ushijima S."/>
            <person name="Smith C.A."/>
            <person name="Ahrendt S."/>
            <person name="Andreopoulos W."/>
            <person name="He G."/>
            <person name="LaButti K."/>
            <person name="Lipzen A."/>
            <person name="Ng V."/>
            <person name="Riley R."/>
            <person name="Sandor L."/>
            <person name="Barry K."/>
            <person name="Martinez A.T."/>
            <person name="Xiao Y."/>
            <person name="Gibbons J.G."/>
            <person name="Terashima K."/>
            <person name="Hibbett D.S."/>
            <person name="Grigoriev I.V."/>
        </authorList>
    </citation>
    <scope>NUCLEOTIDE SEQUENCE</scope>
    <source>
        <strain evidence="3">ET3784</strain>
    </source>
</reference>
<accession>A0AA38JD38</accession>
<dbReference type="InterPro" id="IPR036908">
    <property type="entry name" value="RlpA-like_sf"/>
</dbReference>
<dbReference type="PANTHER" id="PTHR31836:SF28">
    <property type="entry name" value="SRCR DOMAIN-CONTAINING PROTEIN-RELATED"/>
    <property type="match status" value="1"/>
</dbReference>
<dbReference type="Gene3D" id="2.40.40.10">
    <property type="entry name" value="RlpA-like domain"/>
    <property type="match status" value="1"/>
</dbReference>
<dbReference type="CDD" id="cd22191">
    <property type="entry name" value="DPBB_RlpA_EXP_N-like"/>
    <property type="match status" value="1"/>
</dbReference>
<keyword evidence="1 2" id="KW-0732">Signal</keyword>
<organism evidence="3 4">
    <name type="scientific">Lentinula guzmanii</name>
    <dbReference type="NCBI Taxonomy" id="2804957"/>
    <lineage>
        <taxon>Eukaryota</taxon>
        <taxon>Fungi</taxon>
        <taxon>Dikarya</taxon>
        <taxon>Basidiomycota</taxon>
        <taxon>Agaricomycotina</taxon>
        <taxon>Agaricomycetes</taxon>
        <taxon>Agaricomycetidae</taxon>
        <taxon>Agaricales</taxon>
        <taxon>Marasmiineae</taxon>
        <taxon>Omphalotaceae</taxon>
        <taxon>Lentinula</taxon>
    </lineage>
</organism>
<gene>
    <name evidence="3" type="ORF">DFJ43DRAFT_1140767</name>
</gene>
<name>A0AA38JD38_9AGAR</name>
<dbReference type="PANTHER" id="PTHR31836">
    <property type="match status" value="1"/>
</dbReference>
<dbReference type="InterPro" id="IPR051477">
    <property type="entry name" value="Expansin_CellWall"/>
</dbReference>
<evidence type="ECO:0000313" key="4">
    <source>
        <dbReference type="Proteomes" id="UP001176059"/>
    </source>
</evidence>
<reference evidence="3" key="2">
    <citation type="journal article" date="2023" name="Proc. Natl. Acad. Sci. U.S.A.">
        <title>A global phylogenomic analysis of the shiitake genus Lentinula.</title>
        <authorList>
            <person name="Sierra-Patev S."/>
            <person name="Min B."/>
            <person name="Naranjo-Ortiz M."/>
            <person name="Looney B."/>
            <person name="Konkel Z."/>
            <person name="Slot J.C."/>
            <person name="Sakamoto Y."/>
            <person name="Steenwyk J.L."/>
            <person name="Rokas A."/>
            <person name="Carro J."/>
            <person name="Camarero S."/>
            <person name="Ferreira P."/>
            <person name="Molpeceres G."/>
            <person name="Ruiz-Duenas F.J."/>
            <person name="Serrano A."/>
            <person name="Henrissat B."/>
            <person name="Drula E."/>
            <person name="Hughes K.W."/>
            <person name="Mata J.L."/>
            <person name="Ishikawa N.K."/>
            <person name="Vargas-Isla R."/>
            <person name="Ushijima S."/>
            <person name="Smith C.A."/>
            <person name="Donoghue J."/>
            <person name="Ahrendt S."/>
            <person name="Andreopoulos W."/>
            <person name="He G."/>
            <person name="LaButti K."/>
            <person name="Lipzen A."/>
            <person name="Ng V."/>
            <person name="Riley R."/>
            <person name="Sandor L."/>
            <person name="Barry K."/>
            <person name="Martinez A.T."/>
            <person name="Xiao Y."/>
            <person name="Gibbons J.G."/>
            <person name="Terashima K."/>
            <person name="Grigoriev I.V."/>
            <person name="Hibbett D."/>
        </authorList>
    </citation>
    <scope>NUCLEOTIDE SEQUENCE</scope>
    <source>
        <strain evidence="3">ET3784</strain>
    </source>
</reference>
<proteinExistence type="predicted"/>